<organism evidence="6 7">
    <name type="scientific">Ruegeria denitrificans</name>
    <dbReference type="NCBI Taxonomy" id="1715692"/>
    <lineage>
        <taxon>Bacteria</taxon>
        <taxon>Pseudomonadati</taxon>
        <taxon>Pseudomonadota</taxon>
        <taxon>Alphaproteobacteria</taxon>
        <taxon>Rhodobacterales</taxon>
        <taxon>Roseobacteraceae</taxon>
        <taxon>Ruegeria</taxon>
    </lineage>
</organism>
<keyword evidence="1" id="KW-0805">Transcription regulation</keyword>
<evidence type="ECO:0000313" key="7">
    <source>
        <dbReference type="Proteomes" id="UP000051260"/>
    </source>
</evidence>
<dbReference type="PANTHER" id="PTHR46796:SF6">
    <property type="entry name" value="ARAC SUBFAMILY"/>
    <property type="match status" value="1"/>
</dbReference>
<dbReference type="PROSITE" id="PS00041">
    <property type="entry name" value="HTH_ARAC_FAMILY_1"/>
    <property type="match status" value="1"/>
</dbReference>
<keyword evidence="3" id="KW-0804">Transcription</keyword>
<protein>
    <submittedName>
        <fullName evidence="6">L-rhamnose operon regulatory protein RhaS</fullName>
    </submittedName>
</protein>
<dbReference type="EMBL" id="CYUD01000014">
    <property type="protein sequence ID" value="CUK14615.1"/>
    <property type="molecule type" value="Genomic_DNA"/>
</dbReference>
<proteinExistence type="predicted"/>
<gene>
    <name evidence="6" type="primary">rhaS</name>
    <name evidence="6" type="ORF">RUE5091_03774</name>
</gene>
<dbReference type="InterPro" id="IPR018060">
    <property type="entry name" value="HTH_AraC"/>
</dbReference>
<evidence type="ECO:0000256" key="3">
    <source>
        <dbReference type="ARBA" id="ARBA00023163"/>
    </source>
</evidence>
<reference evidence="7" key="1">
    <citation type="submission" date="2015-09" db="EMBL/GenBank/DDBJ databases">
        <authorList>
            <person name="Rodrigo-Torres L."/>
            <person name="Arahal D.R."/>
        </authorList>
    </citation>
    <scope>NUCLEOTIDE SEQUENCE [LARGE SCALE GENOMIC DNA]</scope>
    <source>
        <strain evidence="7">CECT 5091</strain>
    </source>
</reference>
<sequence>MAPYLFGPSGSAGAAVTTGWGDGTNGRRLEDDILAIRIALGKTGDVWEYIDGHSHKTNVGDLTVVDVNALSQAGYGAGRIDTDLLMIPKSSLNVPRQMLNKLKYFERHSPLTPLLREGFRGIYSSKEQGKEEDAQFLHSCVVAMLGELVQNRVYVANSGDLKSIRKQTILRALKENLSNPDLDFEELSKQLGISRATLYRDMKEYGGARAKLLEFRLNAAHDLLEATPPTSGRVSEVAYRTGFSDPFHFSKAFRKKFGIAPSDVFQRR</sequence>
<dbReference type="Pfam" id="PF12833">
    <property type="entry name" value="HTH_18"/>
    <property type="match status" value="1"/>
</dbReference>
<evidence type="ECO:0000313" key="6">
    <source>
        <dbReference type="EMBL" id="CUK14615.1"/>
    </source>
</evidence>
<dbReference type="PROSITE" id="PS01124">
    <property type="entry name" value="HTH_ARAC_FAMILY_2"/>
    <property type="match status" value="1"/>
</dbReference>
<dbReference type="GO" id="GO:0043565">
    <property type="term" value="F:sequence-specific DNA binding"/>
    <property type="evidence" value="ECO:0007669"/>
    <property type="project" value="InterPro"/>
</dbReference>
<dbReference type="SUPFAM" id="SSF46689">
    <property type="entry name" value="Homeodomain-like"/>
    <property type="match status" value="1"/>
</dbReference>
<keyword evidence="7" id="KW-1185">Reference proteome</keyword>
<feature type="domain" description="HTH araC/xylS-type" evidence="5">
    <location>
        <begin position="167"/>
        <end position="267"/>
    </location>
</feature>
<keyword evidence="2" id="KW-0238">DNA-binding</keyword>
<dbReference type="Gene3D" id="1.10.10.60">
    <property type="entry name" value="Homeodomain-like"/>
    <property type="match status" value="2"/>
</dbReference>
<dbReference type="AlphaFoldDB" id="A0A0P1II91"/>
<evidence type="ECO:0000256" key="4">
    <source>
        <dbReference type="SAM" id="MobiDB-lite"/>
    </source>
</evidence>
<feature type="region of interest" description="Disordered" evidence="4">
    <location>
        <begin position="1"/>
        <end position="21"/>
    </location>
</feature>
<dbReference type="PANTHER" id="PTHR46796">
    <property type="entry name" value="HTH-TYPE TRANSCRIPTIONAL ACTIVATOR RHAS-RELATED"/>
    <property type="match status" value="1"/>
</dbReference>
<name>A0A0P1II91_9RHOB</name>
<dbReference type="Proteomes" id="UP000051260">
    <property type="component" value="Unassembled WGS sequence"/>
</dbReference>
<dbReference type="GO" id="GO:0003700">
    <property type="term" value="F:DNA-binding transcription factor activity"/>
    <property type="evidence" value="ECO:0007669"/>
    <property type="project" value="InterPro"/>
</dbReference>
<dbReference type="InterPro" id="IPR050204">
    <property type="entry name" value="AraC_XylS_family_regulators"/>
</dbReference>
<dbReference type="STRING" id="1715692.RUE5091_03774"/>
<evidence type="ECO:0000256" key="1">
    <source>
        <dbReference type="ARBA" id="ARBA00023015"/>
    </source>
</evidence>
<evidence type="ECO:0000256" key="2">
    <source>
        <dbReference type="ARBA" id="ARBA00023125"/>
    </source>
</evidence>
<dbReference type="InterPro" id="IPR018062">
    <property type="entry name" value="HTH_AraC-typ_CS"/>
</dbReference>
<dbReference type="InterPro" id="IPR020449">
    <property type="entry name" value="Tscrpt_reg_AraC-type_HTH"/>
</dbReference>
<accession>A0A0P1II91</accession>
<dbReference type="SMART" id="SM00342">
    <property type="entry name" value="HTH_ARAC"/>
    <property type="match status" value="1"/>
</dbReference>
<evidence type="ECO:0000259" key="5">
    <source>
        <dbReference type="PROSITE" id="PS01124"/>
    </source>
</evidence>
<dbReference type="PRINTS" id="PR00032">
    <property type="entry name" value="HTHARAC"/>
</dbReference>
<dbReference type="InterPro" id="IPR009057">
    <property type="entry name" value="Homeodomain-like_sf"/>
</dbReference>